<gene>
    <name evidence="3" type="ORF">DFA_08010</name>
</gene>
<dbReference type="InterPro" id="IPR006797">
    <property type="entry name" value="PRELI/MSF1_dom"/>
</dbReference>
<dbReference type="InterPro" id="IPR037365">
    <property type="entry name" value="Slowmo/Ups"/>
</dbReference>
<feature type="region of interest" description="Disordered" evidence="1">
    <location>
        <begin position="160"/>
        <end position="185"/>
    </location>
</feature>
<dbReference type="PROSITE" id="PS50904">
    <property type="entry name" value="PRELI_MSF1"/>
    <property type="match status" value="1"/>
</dbReference>
<reference evidence="4" key="1">
    <citation type="journal article" date="2011" name="Genome Res.">
        <title>Phylogeny-wide analysis of social amoeba genomes highlights ancient origins for complex intercellular communication.</title>
        <authorList>
            <person name="Heidel A.J."/>
            <person name="Lawal H.M."/>
            <person name="Felder M."/>
            <person name="Schilde C."/>
            <person name="Helps N.R."/>
            <person name="Tunggal B."/>
            <person name="Rivero F."/>
            <person name="John U."/>
            <person name="Schleicher M."/>
            <person name="Eichinger L."/>
            <person name="Platzer M."/>
            <person name="Noegel A.A."/>
            <person name="Schaap P."/>
            <person name="Gloeckner G."/>
        </authorList>
    </citation>
    <scope>NUCLEOTIDE SEQUENCE [LARGE SCALE GENOMIC DNA]</scope>
    <source>
        <strain evidence="4">SH3</strain>
    </source>
</reference>
<accession>F4Q4M0</accession>
<evidence type="ECO:0000313" key="3">
    <source>
        <dbReference type="EMBL" id="EGG17029.1"/>
    </source>
</evidence>
<dbReference type="Pfam" id="PF04707">
    <property type="entry name" value="PRELI"/>
    <property type="match status" value="1"/>
</dbReference>
<evidence type="ECO:0000256" key="1">
    <source>
        <dbReference type="SAM" id="MobiDB-lite"/>
    </source>
</evidence>
<dbReference type="OMA" id="PENPNWC"/>
<protein>
    <recommendedName>
        <fullName evidence="2">PRELI/MSF1 domain-containing protein</fullName>
    </recommendedName>
</protein>
<dbReference type="RefSeq" id="XP_004355513.1">
    <property type="nucleotide sequence ID" value="XM_004355460.1"/>
</dbReference>
<dbReference type="KEGG" id="dfa:DFA_08010"/>
<evidence type="ECO:0000313" key="4">
    <source>
        <dbReference type="Proteomes" id="UP000007797"/>
    </source>
</evidence>
<dbReference type="PANTHER" id="PTHR11158">
    <property type="entry name" value="MSF1/PX19 RELATED"/>
    <property type="match status" value="1"/>
</dbReference>
<feature type="domain" description="PRELI/MSF1" evidence="2">
    <location>
        <begin position="1"/>
        <end position="175"/>
    </location>
</feature>
<dbReference type="STRING" id="1054147.F4Q4M0"/>
<dbReference type="Proteomes" id="UP000007797">
    <property type="component" value="Unassembled WGS sequence"/>
</dbReference>
<dbReference type="GeneID" id="14868850"/>
<dbReference type="AlphaFoldDB" id="F4Q4M0"/>
<sequence length="185" mass="21140">MVATHSFEPYTYECSVEMYLDVYWSRFPQHPLFPYILDSEVIEKKQNPDGTETVFRRTKLDVDAPGWLKSLFGLQYSYFIEEATIDRANRKVTIKTINETLNTKAKMEDITVYTVHPENPNWCCFTQTGNVELLVSALGFQKKIEKFKCPASASAVSSADASAADQPKEEEPQQIVNLPNEQLMI</sequence>
<keyword evidence="4" id="KW-1185">Reference proteome</keyword>
<dbReference type="OrthoDB" id="30289at2759"/>
<organism evidence="3 4">
    <name type="scientific">Cavenderia fasciculata</name>
    <name type="common">Slime mold</name>
    <name type="synonym">Dictyostelium fasciculatum</name>
    <dbReference type="NCBI Taxonomy" id="261658"/>
    <lineage>
        <taxon>Eukaryota</taxon>
        <taxon>Amoebozoa</taxon>
        <taxon>Evosea</taxon>
        <taxon>Eumycetozoa</taxon>
        <taxon>Dictyostelia</taxon>
        <taxon>Acytosteliales</taxon>
        <taxon>Cavenderiaceae</taxon>
        <taxon>Cavenderia</taxon>
    </lineage>
</organism>
<feature type="compositionally biased region" description="Polar residues" evidence="1">
    <location>
        <begin position="174"/>
        <end position="185"/>
    </location>
</feature>
<dbReference type="EMBL" id="GL883021">
    <property type="protein sequence ID" value="EGG17029.1"/>
    <property type="molecule type" value="Genomic_DNA"/>
</dbReference>
<evidence type="ECO:0000259" key="2">
    <source>
        <dbReference type="PROSITE" id="PS50904"/>
    </source>
</evidence>
<dbReference type="GO" id="GO:0005758">
    <property type="term" value="C:mitochondrial intermembrane space"/>
    <property type="evidence" value="ECO:0007669"/>
    <property type="project" value="InterPro"/>
</dbReference>
<proteinExistence type="predicted"/>
<name>F4Q4M0_CACFS</name>